<organism evidence="2">
    <name type="scientific">viral metagenome</name>
    <dbReference type="NCBI Taxonomy" id="1070528"/>
    <lineage>
        <taxon>unclassified sequences</taxon>
        <taxon>metagenomes</taxon>
        <taxon>organismal metagenomes</taxon>
    </lineage>
</organism>
<sequence length="94" mass="10222">MGEKTKIPNGYWLIIICLLSAIIFFSGMYLLCKYENAFDNASTIVSMLGALAILAIIIPAGIMTIFGFGAIIIAIFLAMLACVLWLVDVTSKKQ</sequence>
<dbReference type="EMBL" id="MT141328">
    <property type="protein sequence ID" value="QJA58536.1"/>
    <property type="molecule type" value="Genomic_DNA"/>
</dbReference>
<proteinExistence type="predicted"/>
<name>A0A6M3IM09_9ZZZZ</name>
<feature type="transmembrane region" description="Helical" evidence="1">
    <location>
        <begin position="44"/>
        <end position="62"/>
    </location>
</feature>
<feature type="transmembrane region" description="Helical" evidence="1">
    <location>
        <begin position="12"/>
        <end position="32"/>
    </location>
</feature>
<evidence type="ECO:0000313" key="2">
    <source>
        <dbReference type="EMBL" id="QJA58536.1"/>
    </source>
</evidence>
<accession>A0A6M3IM09</accession>
<keyword evidence="1" id="KW-0472">Membrane</keyword>
<dbReference type="AlphaFoldDB" id="A0A6M3IM09"/>
<evidence type="ECO:0000313" key="3">
    <source>
        <dbReference type="EMBL" id="QJA68308.1"/>
    </source>
</evidence>
<feature type="transmembrane region" description="Helical" evidence="1">
    <location>
        <begin position="68"/>
        <end position="87"/>
    </location>
</feature>
<keyword evidence="1" id="KW-0812">Transmembrane</keyword>
<protein>
    <submittedName>
        <fullName evidence="2">Uncharacterized protein</fullName>
    </submittedName>
</protein>
<gene>
    <name evidence="3" type="ORF">MM415A07106_0008</name>
    <name evidence="2" type="ORF">MM415B01439_0013</name>
</gene>
<reference evidence="2" key="1">
    <citation type="submission" date="2020-03" db="EMBL/GenBank/DDBJ databases">
        <title>The deep terrestrial virosphere.</title>
        <authorList>
            <person name="Holmfeldt K."/>
            <person name="Nilsson E."/>
            <person name="Simone D."/>
            <person name="Lopez-Fernandez M."/>
            <person name="Wu X."/>
            <person name="de Brujin I."/>
            <person name="Lundin D."/>
            <person name="Andersson A."/>
            <person name="Bertilsson S."/>
            <person name="Dopson M."/>
        </authorList>
    </citation>
    <scope>NUCLEOTIDE SEQUENCE</scope>
    <source>
        <strain evidence="3">MM415A07106</strain>
        <strain evidence="2">MM415B01439</strain>
    </source>
</reference>
<dbReference type="EMBL" id="MT141605">
    <property type="protein sequence ID" value="QJA68308.1"/>
    <property type="molecule type" value="Genomic_DNA"/>
</dbReference>
<evidence type="ECO:0000256" key="1">
    <source>
        <dbReference type="SAM" id="Phobius"/>
    </source>
</evidence>
<keyword evidence="1" id="KW-1133">Transmembrane helix</keyword>